<comment type="caution">
    <text evidence="2">The sequence shown here is derived from an EMBL/GenBank/DDBJ whole genome shotgun (WGS) entry which is preliminary data.</text>
</comment>
<evidence type="ECO:0000313" key="3">
    <source>
        <dbReference type="Proteomes" id="UP000218238"/>
    </source>
</evidence>
<name>A0A2A2TNR0_9CYAN</name>
<organism evidence="2 3">
    <name type="scientific">Brunnivagina elsteri CCALA 953</name>
    <dbReference type="NCBI Taxonomy" id="987040"/>
    <lineage>
        <taxon>Bacteria</taxon>
        <taxon>Bacillati</taxon>
        <taxon>Cyanobacteriota</taxon>
        <taxon>Cyanophyceae</taxon>
        <taxon>Nostocales</taxon>
        <taxon>Calotrichaceae</taxon>
        <taxon>Brunnivagina</taxon>
    </lineage>
</organism>
<feature type="transmembrane region" description="Helical" evidence="1">
    <location>
        <begin position="325"/>
        <end position="346"/>
    </location>
</feature>
<dbReference type="AlphaFoldDB" id="A0A2A2TNR0"/>
<dbReference type="Proteomes" id="UP000218238">
    <property type="component" value="Unassembled WGS sequence"/>
</dbReference>
<sequence length="519" mass="59807">MSIKELDNKFQLEKFSESSAAEVVSFLKNKSEESLIILDFDETLLLRNSTEEYLNTIQPRAIAAILLIILDAVKPWRYLPKKIGGETSRDWIRVLLLTIVFPWNILLWRSHARKLAETSINTELVGAISIHKNHRVVVATKGFNFIVIPIIKHLNTTIDEIIGCRFWMGCVDRNKNKEDLIASKISCTEIRESVVITDSLDDASLLAIVKHPFLVIWNQAKYIPAMQDAYIPFFYLEKVKRPGKQTIQKIILKNHLISLILALSWISPTPILHIPGITLLVFAFWCIYEVGYHENDRVAEKFEKNPVLSPTYHQYKSKMNQWQPWIWAIILSFFGILLIEASQIDIWKADNIGISEILTRGHITELFTKLFLWLGVLSLTRLTYVAYNYLDEKTRIWIYPVLQVWKFFGFLVVSASNSIGIALLLAQLFVEWIPYSIYRCGGNRKTFQTEVFRLFVYSFLCLIIAIGMGDVSILINLQFVIIFVWVFLRSKSELLMLLSNASVLGQPLSEVETEADIKL</sequence>
<keyword evidence="1" id="KW-1133">Transmembrane helix</keyword>
<gene>
    <name evidence="2" type="ORF">CK510_04245</name>
</gene>
<dbReference type="Gene3D" id="3.40.50.1000">
    <property type="entry name" value="HAD superfamily/HAD-like"/>
    <property type="match status" value="1"/>
</dbReference>
<keyword evidence="3" id="KW-1185">Reference proteome</keyword>
<feature type="transmembrane region" description="Helical" evidence="1">
    <location>
        <begin position="455"/>
        <end position="488"/>
    </location>
</feature>
<evidence type="ECO:0008006" key="4">
    <source>
        <dbReference type="Google" id="ProtNLM"/>
    </source>
</evidence>
<accession>A0A2A2TNR0</accession>
<dbReference type="InterPro" id="IPR023214">
    <property type="entry name" value="HAD_sf"/>
</dbReference>
<dbReference type="OrthoDB" id="465874at2"/>
<dbReference type="Pfam" id="PF12710">
    <property type="entry name" value="HAD"/>
    <property type="match status" value="1"/>
</dbReference>
<evidence type="ECO:0000313" key="2">
    <source>
        <dbReference type="EMBL" id="PAX59994.1"/>
    </source>
</evidence>
<dbReference type="SUPFAM" id="SSF56784">
    <property type="entry name" value="HAD-like"/>
    <property type="match status" value="1"/>
</dbReference>
<evidence type="ECO:0000256" key="1">
    <source>
        <dbReference type="SAM" id="Phobius"/>
    </source>
</evidence>
<protein>
    <recommendedName>
        <fullName evidence="4">Haloacid dehalogenase</fullName>
    </recommendedName>
</protein>
<dbReference type="EMBL" id="NTFS01000027">
    <property type="protein sequence ID" value="PAX59994.1"/>
    <property type="molecule type" value="Genomic_DNA"/>
</dbReference>
<reference evidence="2 3" key="1">
    <citation type="submission" date="2017-08" db="EMBL/GenBank/DDBJ databases">
        <title>Draft genome sequence of filamentous cyanobacterium Calothrix elsteri CCALA 953.</title>
        <authorList>
            <person name="Gagunashvili A.N."/>
            <person name="Elster J."/>
            <person name="Andresson O.S."/>
        </authorList>
    </citation>
    <scope>NUCLEOTIDE SEQUENCE [LARGE SCALE GENOMIC DNA]</scope>
    <source>
        <strain evidence="2 3">CCALA 953</strain>
    </source>
</reference>
<dbReference type="InterPro" id="IPR036412">
    <property type="entry name" value="HAD-like_sf"/>
</dbReference>
<feature type="transmembrane region" description="Helical" evidence="1">
    <location>
        <begin position="272"/>
        <end position="291"/>
    </location>
</feature>
<proteinExistence type="predicted"/>
<dbReference type="RefSeq" id="WP_095720509.1">
    <property type="nucleotide sequence ID" value="NZ_NTFS01000027.1"/>
</dbReference>
<keyword evidence="1" id="KW-0472">Membrane</keyword>
<feature type="transmembrane region" description="Helical" evidence="1">
    <location>
        <begin position="366"/>
        <end position="387"/>
    </location>
</feature>
<feature type="transmembrane region" description="Helical" evidence="1">
    <location>
        <begin position="407"/>
        <end position="435"/>
    </location>
</feature>
<keyword evidence="1" id="KW-0812">Transmembrane</keyword>